<evidence type="ECO:0000256" key="1">
    <source>
        <dbReference type="PROSITE-ProRule" id="PRU00023"/>
    </source>
</evidence>
<reference evidence="2" key="2">
    <citation type="submission" date="2021-01" db="UniProtKB">
        <authorList>
            <consortium name="EnsemblPlants"/>
        </authorList>
    </citation>
    <scope>IDENTIFICATION</scope>
</reference>
<dbReference type="SUPFAM" id="SSF48403">
    <property type="entry name" value="Ankyrin repeat"/>
    <property type="match status" value="1"/>
</dbReference>
<keyword evidence="3" id="KW-1185">Reference proteome</keyword>
<organism evidence="2 3">
    <name type="scientific">Quercus lobata</name>
    <name type="common">Valley oak</name>
    <dbReference type="NCBI Taxonomy" id="97700"/>
    <lineage>
        <taxon>Eukaryota</taxon>
        <taxon>Viridiplantae</taxon>
        <taxon>Streptophyta</taxon>
        <taxon>Embryophyta</taxon>
        <taxon>Tracheophyta</taxon>
        <taxon>Spermatophyta</taxon>
        <taxon>Magnoliopsida</taxon>
        <taxon>eudicotyledons</taxon>
        <taxon>Gunneridae</taxon>
        <taxon>Pentapetalae</taxon>
        <taxon>rosids</taxon>
        <taxon>fabids</taxon>
        <taxon>Fagales</taxon>
        <taxon>Fagaceae</taxon>
        <taxon>Quercus</taxon>
    </lineage>
</organism>
<dbReference type="EnsemblPlants" id="QL01p009190:mrna">
    <property type="protein sequence ID" value="QL01p009190:mrna:CDS:2"/>
    <property type="gene ID" value="QL01p009190"/>
</dbReference>
<dbReference type="SMART" id="SM00248">
    <property type="entry name" value="ANK"/>
    <property type="match status" value="1"/>
</dbReference>
<name>A0A7N2KLG6_QUELO</name>
<sequence length="118" mass="13487">MAERIGELNQVAHQGNINDFYNLIRNDVKLLEHIDELPFVDTLLHISVSAGQIPFSIEMMILKPSFVNKRNPNGDTPIHLALINGRTEMVRQFLQHNADLARVKGRECMTPLHYEGRV</sequence>
<dbReference type="Gramene" id="QL01p009190:mrna">
    <property type="protein sequence ID" value="QL01p009190:mrna:CDS:2"/>
    <property type="gene ID" value="QL01p009190"/>
</dbReference>
<dbReference type="InParanoid" id="A0A7N2KLG6"/>
<accession>A0A7N2KLG6</accession>
<dbReference type="Pfam" id="PF12796">
    <property type="entry name" value="Ank_2"/>
    <property type="match status" value="1"/>
</dbReference>
<protein>
    <recommendedName>
        <fullName evidence="4">Ankyrin repeat-containing protein</fullName>
    </recommendedName>
</protein>
<reference evidence="2 3" key="1">
    <citation type="journal article" date="2016" name="G3 (Bethesda)">
        <title>First Draft Assembly and Annotation of the Genome of a California Endemic Oak Quercus lobata Nee (Fagaceae).</title>
        <authorList>
            <person name="Sork V.L."/>
            <person name="Fitz-Gibbon S.T."/>
            <person name="Puiu D."/>
            <person name="Crepeau M."/>
            <person name="Gugger P.F."/>
            <person name="Sherman R."/>
            <person name="Stevens K."/>
            <person name="Langley C.H."/>
            <person name="Pellegrini M."/>
            <person name="Salzberg S.L."/>
        </authorList>
    </citation>
    <scope>NUCLEOTIDE SEQUENCE [LARGE SCALE GENOMIC DNA]</scope>
    <source>
        <strain evidence="2 3">cv. SW786</strain>
    </source>
</reference>
<keyword evidence="1" id="KW-0040">ANK repeat</keyword>
<proteinExistence type="predicted"/>
<dbReference type="Proteomes" id="UP000594261">
    <property type="component" value="Chromosome 1"/>
</dbReference>
<dbReference type="PROSITE" id="PS50088">
    <property type="entry name" value="ANK_REPEAT"/>
    <property type="match status" value="1"/>
</dbReference>
<feature type="repeat" description="ANK" evidence="1">
    <location>
        <begin position="73"/>
        <end position="105"/>
    </location>
</feature>
<dbReference type="InterPro" id="IPR002110">
    <property type="entry name" value="Ankyrin_rpt"/>
</dbReference>
<evidence type="ECO:0008006" key="4">
    <source>
        <dbReference type="Google" id="ProtNLM"/>
    </source>
</evidence>
<evidence type="ECO:0000313" key="3">
    <source>
        <dbReference type="Proteomes" id="UP000594261"/>
    </source>
</evidence>
<dbReference type="AlphaFoldDB" id="A0A7N2KLG6"/>
<dbReference type="InterPro" id="IPR036770">
    <property type="entry name" value="Ankyrin_rpt-contain_sf"/>
</dbReference>
<dbReference type="PROSITE" id="PS50297">
    <property type="entry name" value="ANK_REP_REGION"/>
    <property type="match status" value="1"/>
</dbReference>
<dbReference type="EMBL" id="LRBV02000001">
    <property type="status" value="NOT_ANNOTATED_CDS"/>
    <property type="molecule type" value="Genomic_DNA"/>
</dbReference>
<dbReference type="PANTHER" id="PTHR24128:SF24">
    <property type="entry name" value="ANKYRIN REPEAT PROTEIN"/>
    <property type="match status" value="1"/>
</dbReference>
<dbReference type="Gene3D" id="1.25.40.20">
    <property type="entry name" value="Ankyrin repeat-containing domain"/>
    <property type="match status" value="1"/>
</dbReference>
<dbReference type="PANTHER" id="PTHR24128">
    <property type="entry name" value="HOMEOBOX PROTEIN WARIAI"/>
    <property type="match status" value="1"/>
</dbReference>
<dbReference type="OMA" id="HVEFVME"/>
<evidence type="ECO:0000313" key="2">
    <source>
        <dbReference type="EnsemblPlants" id="QL01p009190:mrna:CDS:2"/>
    </source>
</evidence>